<sequence length="205" mass="21949">MDLIEEFKSLPTTCVSDVLRGLNNLDPSIKPLKEEYKIAGRAFTVKIPAGDNLGIQRAIKEASQGDILVIDGKGETYRAIAGDFVIGMAQTVGLGGFIVDGVVRDVAEIRELNYPVFCKGSTVAASLKVDPGEINIPISCGGVPVNPGDIIVGDVNGIVIVPQEKAEETLQKAKKKLAKDNARDQKVLGKPEEVYKYIDGVLSKK</sequence>
<dbReference type="PANTHER" id="PTHR33254:SF4">
    <property type="entry name" value="4-HYDROXY-4-METHYL-2-OXOGLUTARATE ALDOLASE 3-RELATED"/>
    <property type="match status" value="1"/>
</dbReference>
<evidence type="ECO:0000256" key="7">
    <source>
        <dbReference type="ARBA" id="ARBA00016549"/>
    </source>
</evidence>
<dbReference type="CDD" id="cd16841">
    <property type="entry name" value="RraA_family"/>
    <property type="match status" value="1"/>
</dbReference>
<feature type="binding site" evidence="13">
    <location>
        <position position="105"/>
    </location>
    <ligand>
        <name>Mg(2+)</name>
        <dbReference type="ChEBI" id="CHEBI:18420"/>
    </ligand>
</feature>
<dbReference type="GO" id="GO:0008948">
    <property type="term" value="F:oxaloacetate decarboxylase activity"/>
    <property type="evidence" value="ECO:0007669"/>
    <property type="project" value="UniProtKB-EC"/>
</dbReference>
<comment type="caution">
    <text evidence="14">The sequence shown here is derived from an EMBL/GenBank/DDBJ whole genome shotgun (WGS) entry which is preliminary data.</text>
</comment>
<evidence type="ECO:0000256" key="1">
    <source>
        <dbReference type="ARBA" id="ARBA00001342"/>
    </source>
</evidence>
<accession>A0A495AHH2</accession>
<name>A0A495AHH2_9BACI</name>
<protein>
    <recommendedName>
        <fullName evidence="7">Putative 4-hydroxy-4-methyl-2-oxoglutarate aldolase</fullName>
        <ecNumber evidence="6">4.1.1.112</ecNumber>
        <ecNumber evidence="5">4.1.3.17</ecNumber>
    </recommendedName>
    <alternativeName>
        <fullName evidence="11">Oxaloacetate decarboxylase</fullName>
    </alternativeName>
    <alternativeName>
        <fullName evidence="9">Regulator of ribonuclease activity homolog</fullName>
    </alternativeName>
    <alternativeName>
        <fullName evidence="10">RraA-like protein</fullName>
    </alternativeName>
</protein>
<feature type="binding site" evidence="13">
    <location>
        <begin position="82"/>
        <end position="85"/>
    </location>
    <ligand>
        <name>substrate</name>
    </ligand>
</feature>
<evidence type="ECO:0000256" key="12">
    <source>
        <dbReference type="ARBA" id="ARBA00047973"/>
    </source>
</evidence>
<dbReference type="EC" id="4.1.1.112" evidence="6"/>
<evidence type="ECO:0000256" key="3">
    <source>
        <dbReference type="ARBA" id="ARBA00008621"/>
    </source>
</evidence>
<comment type="catalytic activity">
    <reaction evidence="1">
        <text>4-hydroxy-4-methyl-2-oxoglutarate = 2 pyruvate</text>
        <dbReference type="Rhea" id="RHEA:22748"/>
        <dbReference type="ChEBI" id="CHEBI:15361"/>
        <dbReference type="ChEBI" id="CHEBI:58276"/>
        <dbReference type="EC" id="4.1.3.17"/>
    </reaction>
</comment>
<evidence type="ECO:0000256" key="9">
    <source>
        <dbReference type="ARBA" id="ARBA00029596"/>
    </source>
</evidence>
<dbReference type="OrthoDB" id="9784786at2"/>
<organism evidence="14 15">
    <name type="scientific">Oceanobacillus halophilus</name>
    <dbReference type="NCBI Taxonomy" id="930130"/>
    <lineage>
        <taxon>Bacteria</taxon>
        <taxon>Bacillati</taxon>
        <taxon>Bacillota</taxon>
        <taxon>Bacilli</taxon>
        <taxon>Bacillales</taxon>
        <taxon>Bacillaceae</taxon>
        <taxon>Oceanobacillus</taxon>
    </lineage>
</organism>
<comment type="catalytic activity">
    <reaction evidence="12">
        <text>oxaloacetate + H(+) = pyruvate + CO2</text>
        <dbReference type="Rhea" id="RHEA:15641"/>
        <dbReference type="ChEBI" id="CHEBI:15361"/>
        <dbReference type="ChEBI" id="CHEBI:15378"/>
        <dbReference type="ChEBI" id="CHEBI:16452"/>
        <dbReference type="ChEBI" id="CHEBI:16526"/>
        <dbReference type="EC" id="4.1.1.112"/>
    </reaction>
</comment>
<reference evidence="14 15" key="1">
    <citation type="journal article" date="2016" name="Int. J. Syst. Evol. Microbiol.">
        <title>Oceanobacillus halophilus sp. nov., a novel moderately halophilic bacterium from a hypersaline lake.</title>
        <authorList>
            <person name="Amoozegar M.A."/>
            <person name="Bagheri M."/>
            <person name="Makhdoumi A."/>
            <person name="Nikou M.M."/>
            <person name="Fazeli S.A.S."/>
            <person name="Schumann P."/>
            <person name="Sproer C."/>
            <person name="Sanchez-Porro C."/>
            <person name="Ventosa A."/>
        </authorList>
    </citation>
    <scope>NUCLEOTIDE SEQUENCE [LARGE SCALE GENOMIC DNA]</scope>
    <source>
        <strain evidence="14 15">DSM 23996</strain>
    </source>
</reference>
<evidence type="ECO:0000256" key="2">
    <source>
        <dbReference type="ARBA" id="ARBA00001968"/>
    </source>
</evidence>
<dbReference type="PANTHER" id="PTHR33254">
    <property type="entry name" value="4-HYDROXY-4-METHYL-2-OXOGLUTARATE ALDOLASE 3-RELATED"/>
    <property type="match status" value="1"/>
</dbReference>
<gene>
    <name evidence="14" type="ORF">D8M06_04045</name>
</gene>
<feature type="binding site" evidence="13">
    <location>
        <position position="104"/>
    </location>
    <ligand>
        <name>substrate</name>
    </ligand>
</feature>
<keyword evidence="15" id="KW-1185">Reference proteome</keyword>
<evidence type="ECO:0000256" key="4">
    <source>
        <dbReference type="ARBA" id="ARBA00011233"/>
    </source>
</evidence>
<dbReference type="GO" id="GO:0046872">
    <property type="term" value="F:metal ion binding"/>
    <property type="evidence" value="ECO:0007669"/>
    <property type="project" value="UniProtKB-KW"/>
</dbReference>
<dbReference type="InterPro" id="IPR036704">
    <property type="entry name" value="RraA/RraA-like_sf"/>
</dbReference>
<dbReference type="GO" id="GO:0047443">
    <property type="term" value="F:4-hydroxy-4-methyl-2-oxoglutarate aldolase activity"/>
    <property type="evidence" value="ECO:0007669"/>
    <property type="project" value="UniProtKB-EC"/>
</dbReference>
<proteinExistence type="inferred from homology"/>
<dbReference type="Gene3D" id="3.50.30.40">
    <property type="entry name" value="Ribonuclease E inhibitor RraA/RraA-like"/>
    <property type="match status" value="1"/>
</dbReference>
<evidence type="ECO:0000256" key="10">
    <source>
        <dbReference type="ARBA" id="ARBA00030169"/>
    </source>
</evidence>
<comment type="subunit">
    <text evidence="4">Homotrimer.</text>
</comment>
<evidence type="ECO:0000256" key="5">
    <source>
        <dbReference type="ARBA" id="ARBA00012213"/>
    </source>
</evidence>
<dbReference type="InterPro" id="IPR005493">
    <property type="entry name" value="RraA/RraA-like"/>
</dbReference>
<comment type="cofactor">
    <cofactor evidence="2">
        <name>a divalent metal cation</name>
        <dbReference type="ChEBI" id="CHEBI:60240"/>
    </cofactor>
</comment>
<dbReference type="RefSeq" id="WP_121203047.1">
    <property type="nucleotide sequence ID" value="NZ_RBZP01000001.1"/>
</dbReference>
<keyword evidence="13" id="KW-0460">Magnesium</keyword>
<dbReference type="Pfam" id="PF03737">
    <property type="entry name" value="RraA-like"/>
    <property type="match status" value="1"/>
</dbReference>
<dbReference type="Proteomes" id="UP000269301">
    <property type="component" value="Unassembled WGS sequence"/>
</dbReference>
<evidence type="ECO:0000313" key="14">
    <source>
        <dbReference type="EMBL" id="RKQ37975.1"/>
    </source>
</evidence>
<comment type="similarity">
    <text evidence="3">Belongs to the class II aldolase/RraA-like family.</text>
</comment>
<evidence type="ECO:0000256" key="11">
    <source>
        <dbReference type="ARBA" id="ARBA00032305"/>
    </source>
</evidence>
<evidence type="ECO:0000313" key="15">
    <source>
        <dbReference type="Proteomes" id="UP000269301"/>
    </source>
</evidence>
<keyword evidence="13" id="KW-0479">Metal-binding</keyword>
<dbReference type="EC" id="4.1.3.17" evidence="5"/>
<comment type="function">
    <text evidence="8">Catalyzes the aldol cleavage of 4-hydroxy-4-methyl-2-oxoglutarate (HMG) into 2 molecules of pyruvate. Also contains a secondary oxaloacetate (OAA) decarboxylase activity due to the common pyruvate enolate transition state formed following C-C bond cleavage in the retro-aldol and decarboxylation reactions.</text>
</comment>
<dbReference type="EMBL" id="RBZP01000001">
    <property type="protein sequence ID" value="RKQ37975.1"/>
    <property type="molecule type" value="Genomic_DNA"/>
</dbReference>
<evidence type="ECO:0000256" key="8">
    <source>
        <dbReference type="ARBA" id="ARBA00025046"/>
    </source>
</evidence>
<evidence type="ECO:0000256" key="6">
    <source>
        <dbReference type="ARBA" id="ARBA00012947"/>
    </source>
</evidence>
<evidence type="ECO:0000256" key="13">
    <source>
        <dbReference type="PIRSR" id="PIRSR605493-1"/>
    </source>
</evidence>
<comment type="cofactor">
    <cofactor evidence="13">
        <name>Mg(2+)</name>
        <dbReference type="ChEBI" id="CHEBI:18420"/>
    </cofactor>
</comment>
<dbReference type="SUPFAM" id="SSF89562">
    <property type="entry name" value="RraA-like"/>
    <property type="match status" value="1"/>
</dbReference>
<dbReference type="AlphaFoldDB" id="A0A495AHH2"/>